<dbReference type="InterPro" id="IPR032675">
    <property type="entry name" value="LRR_dom_sf"/>
</dbReference>
<evidence type="ECO:0000259" key="2">
    <source>
        <dbReference type="Pfam" id="PF23598"/>
    </source>
</evidence>
<evidence type="ECO:0000256" key="1">
    <source>
        <dbReference type="ARBA" id="ARBA00022737"/>
    </source>
</evidence>
<dbReference type="PANTHER" id="PTHR47186">
    <property type="entry name" value="LEUCINE-RICH REPEAT-CONTAINING PROTEIN 57"/>
    <property type="match status" value="1"/>
</dbReference>
<evidence type="ECO:0000313" key="4">
    <source>
        <dbReference type="Proteomes" id="UP000824469"/>
    </source>
</evidence>
<dbReference type="Proteomes" id="UP000824469">
    <property type="component" value="Unassembled WGS sequence"/>
</dbReference>
<feature type="domain" description="Disease resistance R13L4/SHOC-2-like LRR" evidence="2">
    <location>
        <begin position="22"/>
        <end position="209"/>
    </location>
</feature>
<comment type="caution">
    <text evidence="3">The sequence shown here is derived from an EMBL/GenBank/DDBJ whole genome shotgun (WGS) entry which is preliminary data.</text>
</comment>
<feature type="non-terminal residue" evidence="3">
    <location>
        <position position="216"/>
    </location>
</feature>
<proteinExistence type="predicted"/>
<organism evidence="3 4">
    <name type="scientific">Taxus chinensis</name>
    <name type="common">Chinese yew</name>
    <name type="synonym">Taxus wallichiana var. chinensis</name>
    <dbReference type="NCBI Taxonomy" id="29808"/>
    <lineage>
        <taxon>Eukaryota</taxon>
        <taxon>Viridiplantae</taxon>
        <taxon>Streptophyta</taxon>
        <taxon>Embryophyta</taxon>
        <taxon>Tracheophyta</taxon>
        <taxon>Spermatophyta</taxon>
        <taxon>Pinopsida</taxon>
        <taxon>Pinidae</taxon>
        <taxon>Conifers II</taxon>
        <taxon>Cupressales</taxon>
        <taxon>Taxaceae</taxon>
        <taxon>Taxus</taxon>
    </lineage>
</organism>
<protein>
    <recommendedName>
        <fullName evidence="2">Disease resistance R13L4/SHOC-2-like LRR domain-containing protein</fullName>
    </recommendedName>
</protein>
<dbReference type="AlphaFoldDB" id="A0AA38GC97"/>
<dbReference type="InterPro" id="IPR055414">
    <property type="entry name" value="LRR_R13L4/SHOC2-like"/>
</dbReference>
<dbReference type="Gene3D" id="3.80.10.10">
    <property type="entry name" value="Ribonuclease Inhibitor"/>
    <property type="match status" value="1"/>
</dbReference>
<dbReference type="PANTHER" id="PTHR47186:SF3">
    <property type="entry name" value="OS09G0267800 PROTEIN"/>
    <property type="match status" value="1"/>
</dbReference>
<feature type="non-terminal residue" evidence="3">
    <location>
        <position position="1"/>
    </location>
</feature>
<evidence type="ECO:0000313" key="3">
    <source>
        <dbReference type="EMBL" id="KAH9319228.1"/>
    </source>
</evidence>
<name>A0AA38GC97_TAXCH</name>
<dbReference type="EMBL" id="JAHRHJ020000004">
    <property type="protein sequence ID" value="KAH9319228.1"/>
    <property type="molecule type" value="Genomic_DNA"/>
</dbReference>
<accession>A0AA38GC97</accession>
<dbReference type="SUPFAM" id="SSF52058">
    <property type="entry name" value="L domain-like"/>
    <property type="match status" value="1"/>
</dbReference>
<dbReference type="Pfam" id="PF23598">
    <property type="entry name" value="LRR_14"/>
    <property type="match status" value="1"/>
</dbReference>
<keyword evidence="4" id="KW-1185">Reference proteome</keyword>
<gene>
    <name evidence="3" type="ORF">KI387_020997</name>
</gene>
<sequence length="216" mass="24889">VLRSSDVIPFTNEGNEKLLKLEHIVHLINLREVRIGVGHVQDLKRIEEGILAPLVNMRLLKIDNFNDDESVLPHLSEKMLAMKDHLEILHLERFAVPAWVCDFSNLVQLRLWKCHCAGYPALEEMPNLKVLQMIGNSKYRVLPEGFGKPMGFPQLRYLEIVEFEVLEELPELEEGAMPRLEKLRVNLCPNVKKVPHGLDLLKCLKECKFRRTGANN</sequence>
<reference evidence="3 4" key="1">
    <citation type="journal article" date="2021" name="Nat. Plants">
        <title>The Taxus genome provides insights into paclitaxel biosynthesis.</title>
        <authorList>
            <person name="Xiong X."/>
            <person name="Gou J."/>
            <person name="Liao Q."/>
            <person name="Li Y."/>
            <person name="Zhou Q."/>
            <person name="Bi G."/>
            <person name="Li C."/>
            <person name="Du R."/>
            <person name="Wang X."/>
            <person name="Sun T."/>
            <person name="Guo L."/>
            <person name="Liang H."/>
            <person name="Lu P."/>
            <person name="Wu Y."/>
            <person name="Zhang Z."/>
            <person name="Ro D.K."/>
            <person name="Shang Y."/>
            <person name="Huang S."/>
            <person name="Yan J."/>
        </authorList>
    </citation>
    <scope>NUCLEOTIDE SEQUENCE [LARGE SCALE GENOMIC DNA]</scope>
    <source>
        <strain evidence="3">Ta-2019</strain>
    </source>
</reference>
<dbReference type="OMA" id="FRRTGAN"/>
<keyword evidence="1" id="KW-0677">Repeat</keyword>